<feature type="binding site" evidence="14">
    <location>
        <position position="308"/>
    </location>
    <ligand>
        <name>S-adenosyl-L-methionine</name>
        <dbReference type="ChEBI" id="CHEBI:59789"/>
    </ligand>
</feature>
<keyword evidence="10 14" id="KW-0694">RNA-binding</keyword>
<feature type="active site" description="Nucleophile" evidence="14">
    <location>
        <position position="380"/>
    </location>
</feature>
<dbReference type="PRINTS" id="PR02008">
    <property type="entry name" value="RCMTFAMILY"/>
</dbReference>
<keyword evidence="8 14" id="KW-0808">Transferase</keyword>
<comment type="function">
    <text evidence="1">Specifically methylates the cytosine at position 967 (m5C967) of 16S rRNA.</text>
</comment>
<evidence type="ECO:0000256" key="9">
    <source>
        <dbReference type="ARBA" id="ARBA00022691"/>
    </source>
</evidence>
<evidence type="ECO:0000256" key="13">
    <source>
        <dbReference type="ARBA" id="ARBA00047283"/>
    </source>
</evidence>
<dbReference type="InterPro" id="IPR004573">
    <property type="entry name" value="rRNA_ssu_MeTfrase_B"/>
</dbReference>
<dbReference type="Gene3D" id="1.10.940.10">
    <property type="entry name" value="NusB-like"/>
    <property type="match status" value="1"/>
</dbReference>
<dbReference type="SUPFAM" id="SSF53335">
    <property type="entry name" value="S-adenosyl-L-methionine-dependent methyltransferases"/>
    <property type="match status" value="1"/>
</dbReference>
<dbReference type="GO" id="GO:0008168">
    <property type="term" value="F:methyltransferase activity"/>
    <property type="evidence" value="ECO:0007669"/>
    <property type="project" value="UniProtKB-KW"/>
</dbReference>
<feature type="binding site" evidence="14">
    <location>
        <position position="327"/>
    </location>
    <ligand>
        <name>S-adenosyl-L-methionine</name>
        <dbReference type="ChEBI" id="CHEBI:59789"/>
    </ligand>
</feature>
<dbReference type="EMBL" id="JAFBEH010000007">
    <property type="protein sequence ID" value="MBM7642222.1"/>
    <property type="molecule type" value="Genomic_DNA"/>
</dbReference>
<evidence type="ECO:0000256" key="2">
    <source>
        <dbReference type="ARBA" id="ARBA00004496"/>
    </source>
</evidence>
<proteinExistence type="inferred from homology"/>
<comment type="catalytic activity">
    <reaction evidence="13">
        <text>cytidine(967) in 16S rRNA + S-adenosyl-L-methionine = 5-methylcytidine(967) in 16S rRNA + S-adenosyl-L-homocysteine + H(+)</text>
        <dbReference type="Rhea" id="RHEA:42748"/>
        <dbReference type="Rhea" id="RHEA-COMP:10219"/>
        <dbReference type="Rhea" id="RHEA-COMP:10220"/>
        <dbReference type="ChEBI" id="CHEBI:15378"/>
        <dbReference type="ChEBI" id="CHEBI:57856"/>
        <dbReference type="ChEBI" id="CHEBI:59789"/>
        <dbReference type="ChEBI" id="CHEBI:74483"/>
        <dbReference type="ChEBI" id="CHEBI:82748"/>
        <dbReference type="EC" id="2.1.1.176"/>
    </reaction>
</comment>
<evidence type="ECO:0000256" key="14">
    <source>
        <dbReference type="PROSITE-ProRule" id="PRU01023"/>
    </source>
</evidence>
<evidence type="ECO:0000256" key="5">
    <source>
        <dbReference type="ARBA" id="ARBA00022490"/>
    </source>
</evidence>
<keyword evidence="17" id="KW-1185">Reference proteome</keyword>
<keyword evidence="6" id="KW-0698">rRNA processing</keyword>
<dbReference type="PROSITE" id="PS01153">
    <property type="entry name" value="NOL1_NOP2_SUN"/>
    <property type="match status" value="1"/>
</dbReference>
<dbReference type="InterPro" id="IPR018314">
    <property type="entry name" value="RsmB/NOL1/NOP2-like_CS"/>
</dbReference>
<protein>
    <recommendedName>
        <fullName evidence="4">16S rRNA (cytosine(967)-C(5))-methyltransferase</fullName>
        <ecNumber evidence="4">2.1.1.176</ecNumber>
    </recommendedName>
    <alternativeName>
        <fullName evidence="11">16S rRNA m5C967 methyltransferase</fullName>
    </alternativeName>
    <alternativeName>
        <fullName evidence="12">rRNA (cytosine-C(5)-)-methyltransferase RsmB</fullName>
    </alternativeName>
</protein>
<dbReference type="SUPFAM" id="SSF48013">
    <property type="entry name" value="NusB-like"/>
    <property type="match status" value="1"/>
</dbReference>
<evidence type="ECO:0000256" key="3">
    <source>
        <dbReference type="ARBA" id="ARBA00007494"/>
    </source>
</evidence>
<dbReference type="InterPro" id="IPR035926">
    <property type="entry name" value="NusB-like_sf"/>
</dbReference>
<dbReference type="InterPro" id="IPR001678">
    <property type="entry name" value="MeTrfase_RsmB-F_NOP2_dom"/>
</dbReference>
<dbReference type="CDD" id="cd02440">
    <property type="entry name" value="AdoMet_MTases"/>
    <property type="match status" value="1"/>
</dbReference>
<keyword evidence="7 14" id="KW-0489">Methyltransferase</keyword>
<reference evidence="16 17" key="1">
    <citation type="submission" date="2021-01" db="EMBL/GenBank/DDBJ databases">
        <title>Genomic Encyclopedia of Type Strains, Phase IV (KMG-IV): sequencing the most valuable type-strain genomes for metagenomic binning, comparative biology and taxonomic classification.</title>
        <authorList>
            <person name="Goeker M."/>
        </authorList>
    </citation>
    <scope>NUCLEOTIDE SEQUENCE [LARGE SCALE GENOMIC DNA]</scope>
    <source>
        <strain evidence="16 17">DSM 27382</strain>
    </source>
</reference>
<dbReference type="PANTHER" id="PTHR22807">
    <property type="entry name" value="NOP2 YEAST -RELATED NOL1/NOP2/FMU SUN DOMAIN-CONTAINING"/>
    <property type="match status" value="1"/>
</dbReference>
<dbReference type="Gene3D" id="3.30.70.1170">
    <property type="entry name" value="Sun protein, domain 3"/>
    <property type="match status" value="1"/>
</dbReference>
<dbReference type="InterPro" id="IPR029063">
    <property type="entry name" value="SAM-dependent_MTases_sf"/>
</dbReference>
<dbReference type="Pfam" id="PF01189">
    <property type="entry name" value="Methyltr_RsmB-F"/>
    <property type="match status" value="1"/>
</dbReference>
<evidence type="ECO:0000313" key="17">
    <source>
        <dbReference type="Proteomes" id="UP000697472"/>
    </source>
</evidence>
<dbReference type="GO" id="GO:0032259">
    <property type="term" value="P:methylation"/>
    <property type="evidence" value="ECO:0007669"/>
    <property type="project" value="UniProtKB-KW"/>
</dbReference>
<sequence length="440" mass="49250">MANDWKKTARGQALMVLEEVFRGGAYSNIALNQQLKISKLSDKDKGLVTEIVYGTVARKLTLEWQLAHVIEDRDKLETWVYDLLMLSLYQLLYLDKIPAHAVVNDAVAIAKNRGNKKGAEKLVNAVLRKLSSGNLADPSTIKRLNKRYSIQYSLPVWLVKKLIDQYGQDRAVKLFESLHERNKASFRVTDPGRFDELAAALEADPSVLSEVGLTKSSGHVAGTSYFKEGLVTMQDETSQLVAPTLNLQGSEQVLDACAAPGGKTVHMASYLTTGQVTALDLYDHKLALIEENAERLGVKERIVTKKLDASKVHETFPQDSFDKILVDAPCSGIGLIRRKPDIKYHKDLQDFESLQKIQLEILASVCQTLRKGGIITYSTCTIVAEENQEVIRKFLETHPDFEQVMLRHEKEDIMVDGCLAITPEQYLTDGFFIAQVRKKA</sequence>
<evidence type="ECO:0000256" key="8">
    <source>
        <dbReference type="ARBA" id="ARBA00022679"/>
    </source>
</evidence>
<dbReference type="InterPro" id="IPR023267">
    <property type="entry name" value="RCMT"/>
</dbReference>
<dbReference type="Proteomes" id="UP000697472">
    <property type="component" value="Unassembled WGS sequence"/>
</dbReference>
<keyword evidence="9 14" id="KW-0949">S-adenosyl-L-methionine</keyword>
<dbReference type="PANTHER" id="PTHR22807:SF53">
    <property type="entry name" value="RIBOSOMAL RNA SMALL SUBUNIT METHYLTRANSFERASE B-RELATED"/>
    <property type="match status" value="1"/>
</dbReference>
<evidence type="ECO:0000256" key="12">
    <source>
        <dbReference type="ARBA" id="ARBA00031088"/>
    </source>
</evidence>
<evidence type="ECO:0000256" key="1">
    <source>
        <dbReference type="ARBA" id="ARBA00002724"/>
    </source>
</evidence>
<dbReference type="EC" id="2.1.1.176" evidence="4"/>
<evidence type="ECO:0000256" key="7">
    <source>
        <dbReference type="ARBA" id="ARBA00022603"/>
    </source>
</evidence>
<evidence type="ECO:0000259" key="15">
    <source>
        <dbReference type="PROSITE" id="PS51686"/>
    </source>
</evidence>
<dbReference type="NCBIfam" id="TIGR00563">
    <property type="entry name" value="rsmB"/>
    <property type="match status" value="1"/>
</dbReference>
<dbReference type="NCBIfam" id="NF011494">
    <property type="entry name" value="PRK14902.1"/>
    <property type="match status" value="1"/>
</dbReference>
<organism evidence="16 17">
    <name type="scientific">Streptococcus loxodontisalivarius</name>
    <dbReference type="NCBI Taxonomy" id="1349415"/>
    <lineage>
        <taxon>Bacteria</taxon>
        <taxon>Bacillati</taxon>
        <taxon>Bacillota</taxon>
        <taxon>Bacilli</taxon>
        <taxon>Lactobacillales</taxon>
        <taxon>Streptococcaceae</taxon>
        <taxon>Streptococcus</taxon>
    </lineage>
</organism>
<feature type="binding site" evidence="14">
    <location>
        <position position="280"/>
    </location>
    <ligand>
        <name>S-adenosyl-L-methionine</name>
        <dbReference type="ChEBI" id="CHEBI:59789"/>
    </ligand>
</feature>
<dbReference type="RefSeq" id="WP_205009075.1">
    <property type="nucleotide sequence ID" value="NZ_JAFBEH010000007.1"/>
</dbReference>
<dbReference type="InterPro" id="IPR006027">
    <property type="entry name" value="NusB_RsmB_TIM44"/>
</dbReference>
<gene>
    <name evidence="16" type="ORF">JOC28_000516</name>
</gene>
<dbReference type="PROSITE" id="PS51686">
    <property type="entry name" value="SAM_MT_RSMB_NOP"/>
    <property type="match status" value="1"/>
</dbReference>
<name>A0ABS2PQ98_9STRE</name>
<accession>A0ABS2PQ98</accession>
<feature type="binding site" evidence="14">
    <location>
        <begin position="257"/>
        <end position="263"/>
    </location>
    <ligand>
        <name>S-adenosyl-L-methionine</name>
        <dbReference type="ChEBI" id="CHEBI:59789"/>
    </ligand>
</feature>
<evidence type="ECO:0000313" key="16">
    <source>
        <dbReference type="EMBL" id="MBM7642222.1"/>
    </source>
</evidence>
<evidence type="ECO:0000256" key="10">
    <source>
        <dbReference type="ARBA" id="ARBA00022884"/>
    </source>
</evidence>
<feature type="domain" description="SAM-dependent MTase RsmB/NOP-type" evidence="15">
    <location>
        <begin position="160"/>
        <end position="439"/>
    </location>
</feature>
<dbReference type="InterPro" id="IPR049560">
    <property type="entry name" value="MeTrfase_RsmB-F_NOP2_cat"/>
</dbReference>
<comment type="similarity">
    <text evidence="3 14">Belongs to the class I-like SAM-binding methyltransferase superfamily. RsmB/NOP family.</text>
</comment>
<comment type="subcellular location">
    <subcellularLocation>
        <location evidence="2">Cytoplasm</location>
    </subcellularLocation>
</comment>
<dbReference type="Pfam" id="PF01029">
    <property type="entry name" value="NusB"/>
    <property type="match status" value="1"/>
</dbReference>
<dbReference type="Gene3D" id="3.40.50.150">
    <property type="entry name" value="Vaccinia Virus protein VP39"/>
    <property type="match status" value="1"/>
</dbReference>
<evidence type="ECO:0000256" key="6">
    <source>
        <dbReference type="ARBA" id="ARBA00022552"/>
    </source>
</evidence>
<keyword evidence="5" id="KW-0963">Cytoplasm</keyword>
<comment type="caution">
    <text evidence="16">The sequence shown here is derived from an EMBL/GenBank/DDBJ whole genome shotgun (WGS) entry which is preliminary data.</text>
</comment>
<evidence type="ECO:0000256" key="11">
    <source>
        <dbReference type="ARBA" id="ARBA00030399"/>
    </source>
</evidence>
<evidence type="ECO:0000256" key="4">
    <source>
        <dbReference type="ARBA" id="ARBA00012140"/>
    </source>
</evidence>